<reference evidence="6 7" key="1">
    <citation type="submission" date="2018-04" db="EMBL/GenBank/DDBJ databases">
        <authorList>
            <person name="Zhang X."/>
            <person name="Yuan J."/>
            <person name="Li F."/>
            <person name="Xiang J."/>
        </authorList>
    </citation>
    <scope>NUCLEOTIDE SEQUENCE [LARGE SCALE GENOMIC DNA]</scope>
    <source>
        <tissue evidence="6">Muscle</tissue>
    </source>
</reference>
<keyword evidence="5" id="KW-0812">Transmembrane</keyword>
<dbReference type="PANTHER" id="PTHR48043">
    <property type="entry name" value="EG:EG0003.4 PROTEIN-RELATED"/>
    <property type="match status" value="1"/>
</dbReference>
<dbReference type="InterPro" id="IPR002213">
    <property type="entry name" value="UDP_glucos_trans"/>
</dbReference>
<dbReference type="FunFam" id="3.40.50.2000:FF:000050">
    <property type="entry name" value="UDP-glucuronosyltransferase"/>
    <property type="match status" value="1"/>
</dbReference>
<dbReference type="AlphaFoldDB" id="A0A3R7MDU6"/>
<protein>
    <submittedName>
        <fullName evidence="6">UDP-glucuronosyltransferase 2C1</fullName>
    </submittedName>
</protein>
<proteinExistence type="inferred from homology"/>
<keyword evidence="2 4" id="KW-0328">Glycosyltransferase</keyword>
<dbReference type="CDD" id="cd03784">
    <property type="entry name" value="GT1_Gtf-like"/>
    <property type="match status" value="1"/>
</dbReference>
<gene>
    <name evidence="6" type="ORF">C7M84_001310</name>
</gene>
<evidence type="ECO:0000313" key="6">
    <source>
        <dbReference type="EMBL" id="ROT79971.1"/>
    </source>
</evidence>
<keyword evidence="7" id="KW-1185">Reference proteome</keyword>
<keyword evidence="3 4" id="KW-0808">Transferase</keyword>
<dbReference type="PROSITE" id="PS00375">
    <property type="entry name" value="UDPGT"/>
    <property type="match status" value="1"/>
</dbReference>
<dbReference type="OrthoDB" id="5835829at2759"/>
<evidence type="ECO:0000256" key="5">
    <source>
        <dbReference type="SAM" id="Phobius"/>
    </source>
</evidence>
<evidence type="ECO:0000256" key="2">
    <source>
        <dbReference type="ARBA" id="ARBA00022676"/>
    </source>
</evidence>
<name>A0A3R7MDU6_PENVA</name>
<evidence type="ECO:0000256" key="4">
    <source>
        <dbReference type="RuleBase" id="RU003718"/>
    </source>
</evidence>
<reference evidence="6 7" key="2">
    <citation type="submission" date="2019-01" db="EMBL/GenBank/DDBJ databases">
        <title>The decoding of complex shrimp genome reveals the adaptation for benthos swimmer, frequently molting mechanism and breeding impact on genome.</title>
        <authorList>
            <person name="Sun Y."/>
            <person name="Gao Y."/>
            <person name="Yu Y."/>
        </authorList>
    </citation>
    <scope>NUCLEOTIDE SEQUENCE [LARGE SCALE GENOMIC DNA]</scope>
    <source>
        <tissue evidence="6">Muscle</tissue>
    </source>
</reference>
<evidence type="ECO:0000313" key="7">
    <source>
        <dbReference type="Proteomes" id="UP000283509"/>
    </source>
</evidence>
<sequence>MFHTRRKQKELVLISKLIQLENQARQLRGSSTLRATNVCRQLGTCSVKGTSRGFARDQKDKMRVTFLLVALAAVALGKLAPLERPYKILMLLPVGSKSHKGFFTSVADALGERGHKVVMLSSYPASSKNANVTEIDHGLKDMHHDNYNLFESRDDPSGGLSVLSELIPVMVKRLYRIPEVKELYEKRKTFDLIIVDHMINEMVYPFVHERTYMTISAFGMDACHSAVLGNVQNPAYVSGMLEEYPSPLSLKHRFLNLMQHILMPFYLRHWSLVPKIQQEISDIFPDLPPLLDIERNQSLTLINSHFSIDVALPLLPSQVAVGAIHCRPANPLPKNLEAWISGAGPEGVVYFSLGTVVRGTTMPVVYRDMFVEAFKRLKQRVIWKYEEELEGVSDNVLIQKWLPQQDILGHPNVRLFISHGGLLSTQESLYHGTPVVALPVFADQPKNAMAIQKRGVGVALVWEELSVDLIVNSIQEVMNNPKYNRNAEEVMSVVRDQPETPRERAVFWTEYVVRHQGAPRLRSPAAKLSWVEFLMLDVLLVLHVVAYVAFCVLSRVVRAVKGRLFPRRVKKKKD</sequence>
<dbReference type="InterPro" id="IPR050271">
    <property type="entry name" value="UDP-glycosyltransferase"/>
</dbReference>
<feature type="transmembrane region" description="Helical" evidence="5">
    <location>
        <begin position="64"/>
        <end position="82"/>
    </location>
</feature>
<accession>A0A3R7MDU6</accession>
<keyword evidence="5" id="KW-0472">Membrane</keyword>
<dbReference type="Proteomes" id="UP000283509">
    <property type="component" value="Unassembled WGS sequence"/>
</dbReference>
<dbReference type="SUPFAM" id="SSF53756">
    <property type="entry name" value="UDP-Glycosyltransferase/glycogen phosphorylase"/>
    <property type="match status" value="1"/>
</dbReference>
<evidence type="ECO:0000256" key="3">
    <source>
        <dbReference type="ARBA" id="ARBA00022679"/>
    </source>
</evidence>
<keyword evidence="5" id="KW-1133">Transmembrane helix</keyword>
<dbReference type="GO" id="GO:0008194">
    <property type="term" value="F:UDP-glycosyltransferase activity"/>
    <property type="evidence" value="ECO:0007669"/>
    <property type="project" value="InterPro"/>
</dbReference>
<dbReference type="EMBL" id="QCYY01001169">
    <property type="protein sequence ID" value="ROT79971.1"/>
    <property type="molecule type" value="Genomic_DNA"/>
</dbReference>
<organism evidence="6 7">
    <name type="scientific">Penaeus vannamei</name>
    <name type="common">Whiteleg shrimp</name>
    <name type="synonym">Litopenaeus vannamei</name>
    <dbReference type="NCBI Taxonomy" id="6689"/>
    <lineage>
        <taxon>Eukaryota</taxon>
        <taxon>Metazoa</taxon>
        <taxon>Ecdysozoa</taxon>
        <taxon>Arthropoda</taxon>
        <taxon>Crustacea</taxon>
        <taxon>Multicrustacea</taxon>
        <taxon>Malacostraca</taxon>
        <taxon>Eumalacostraca</taxon>
        <taxon>Eucarida</taxon>
        <taxon>Decapoda</taxon>
        <taxon>Dendrobranchiata</taxon>
        <taxon>Penaeoidea</taxon>
        <taxon>Penaeidae</taxon>
        <taxon>Penaeus</taxon>
    </lineage>
</organism>
<dbReference type="Gene3D" id="3.40.50.2000">
    <property type="entry name" value="Glycogen Phosphorylase B"/>
    <property type="match status" value="1"/>
</dbReference>
<evidence type="ECO:0000256" key="1">
    <source>
        <dbReference type="ARBA" id="ARBA00009995"/>
    </source>
</evidence>
<dbReference type="Pfam" id="PF00201">
    <property type="entry name" value="UDPGT"/>
    <property type="match status" value="1"/>
</dbReference>
<comment type="caution">
    <text evidence="6">The sequence shown here is derived from an EMBL/GenBank/DDBJ whole genome shotgun (WGS) entry which is preliminary data.</text>
</comment>
<feature type="transmembrane region" description="Helical" evidence="5">
    <location>
        <begin position="530"/>
        <end position="553"/>
    </location>
</feature>
<dbReference type="PANTHER" id="PTHR48043:SF159">
    <property type="entry name" value="EG:EG0003.4 PROTEIN-RELATED"/>
    <property type="match status" value="1"/>
</dbReference>
<dbReference type="InterPro" id="IPR035595">
    <property type="entry name" value="UDP_glycos_trans_CS"/>
</dbReference>
<comment type="similarity">
    <text evidence="1 4">Belongs to the UDP-glycosyltransferase family.</text>
</comment>